<gene>
    <name evidence="1" type="ORF">D1B32_11625</name>
</gene>
<evidence type="ECO:0000313" key="1">
    <source>
        <dbReference type="EMBL" id="RHW31881.1"/>
    </source>
</evidence>
<dbReference type="AlphaFoldDB" id="A0A417YGE2"/>
<protein>
    <submittedName>
        <fullName evidence="1">Uncharacterized protein</fullName>
    </submittedName>
</protein>
<accession>A0A417YGE2</accession>
<sequence>MDKKWKELFKNPPLNWRDTWRNRTKISRFDSKEQALKFKEKIKSDYKNEILLDIHPKDGYVLYQKENEI</sequence>
<name>A0A417YGE2_9BACI</name>
<comment type="caution">
    <text evidence="1">The sequence shown here is derived from an EMBL/GenBank/DDBJ whole genome shotgun (WGS) entry which is preliminary data.</text>
</comment>
<organism evidence="1 2">
    <name type="scientific">Oceanobacillus profundus</name>
    <dbReference type="NCBI Taxonomy" id="372463"/>
    <lineage>
        <taxon>Bacteria</taxon>
        <taxon>Bacillati</taxon>
        <taxon>Bacillota</taxon>
        <taxon>Bacilli</taxon>
        <taxon>Bacillales</taxon>
        <taxon>Bacillaceae</taxon>
        <taxon>Oceanobacillus</taxon>
    </lineage>
</organism>
<dbReference type="Proteomes" id="UP000285456">
    <property type="component" value="Unassembled WGS sequence"/>
</dbReference>
<evidence type="ECO:0000313" key="2">
    <source>
        <dbReference type="Proteomes" id="UP000285456"/>
    </source>
</evidence>
<dbReference type="RefSeq" id="WP_118889439.1">
    <property type="nucleotide sequence ID" value="NZ_PHUT01000007.1"/>
</dbReference>
<proteinExistence type="predicted"/>
<keyword evidence="2" id="KW-1185">Reference proteome</keyword>
<dbReference type="EMBL" id="QWEH01000007">
    <property type="protein sequence ID" value="RHW31881.1"/>
    <property type="molecule type" value="Genomic_DNA"/>
</dbReference>
<reference evidence="1 2" key="1">
    <citation type="journal article" date="2007" name="Int. J. Syst. Evol. Microbiol.">
        <title>Oceanobacillus profundus sp. nov., isolated from a deep-sea sediment core.</title>
        <authorList>
            <person name="Kim Y.G."/>
            <person name="Choi D.H."/>
            <person name="Hyun S."/>
            <person name="Cho B.C."/>
        </authorList>
    </citation>
    <scope>NUCLEOTIDE SEQUENCE [LARGE SCALE GENOMIC DNA]</scope>
    <source>
        <strain evidence="1 2">DSM 18246</strain>
    </source>
</reference>